<evidence type="ECO:0000313" key="2">
    <source>
        <dbReference type="Proteomes" id="UP000240908"/>
    </source>
</evidence>
<reference evidence="2" key="1">
    <citation type="journal article" date="2018" name="Genome Announc.">
        <title>First complete genome sequence of Yersinia massiliensis.</title>
        <authorList>
            <person name="Thomas M.C."/>
            <person name="Arling V."/>
            <person name="Goji N."/>
            <person name="Janzen T.W."/>
            <person name="Duceppe M.-O."/>
            <person name="Mathews A."/>
            <person name="Carrillo C."/>
            <person name="Amoako K."/>
        </authorList>
    </citation>
    <scope>NUCLEOTIDE SEQUENCE [LARGE SCALE GENOMIC DNA]</scope>
    <source>
        <strain evidence="2">GTA</strain>
    </source>
</reference>
<organism evidence="1 2">
    <name type="scientific">Yersinia massiliensis</name>
    <dbReference type="NCBI Taxonomy" id="419257"/>
    <lineage>
        <taxon>Bacteria</taxon>
        <taxon>Pseudomonadati</taxon>
        <taxon>Pseudomonadota</taxon>
        <taxon>Gammaproteobacteria</taxon>
        <taxon>Enterobacterales</taxon>
        <taxon>Yersiniaceae</taxon>
        <taxon>Yersinia</taxon>
    </lineage>
</organism>
<name>A0ABM6UTX3_9GAMM</name>
<dbReference type="EMBL" id="CP028487">
    <property type="protein sequence ID" value="AVX38546.1"/>
    <property type="molecule type" value="Genomic_DNA"/>
</dbReference>
<accession>A0ABM6UTX3</accession>
<sequence>MSNLISEIDKAKVMARNSEVLLRAALEPDSEDDGDVLYYLAFTQIIELHAHLAELLNTAEAKT</sequence>
<gene>
    <name evidence="1" type="ORF">DA391_13245</name>
</gene>
<keyword evidence="2" id="KW-1185">Reference proteome</keyword>
<dbReference type="RefSeq" id="WP_108087826.1">
    <property type="nucleotide sequence ID" value="NZ_CP028487.1"/>
</dbReference>
<evidence type="ECO:0000313" key="1">
    <source>
        <dbReference type="EMBL" id="AVX38546.1"/>
    </source>
</evidence>
<protein>
    <submittedName>
        <fullName evidence="1">Uncharacterized protein</fullName>
    </submittedName>
</protein>
<dbReference type="Proteomes" id="UP000240908">
    <property type="component" value="Chromosome"/>
</dbReference>
<proteinExistence type="predicted"/>